<keyword evidence="6" id="KW-1185">Reference proteome</keyword>
<keyword evidence="5" id="KW-0808">Transferase</keyword>
<dbReference type="Gene3D" id="3.30.565.10">
    <property type="entry name" value="Histidine kinase-like ATPase, C-terminal domain"/>
    <property type="match status" value="1"/>
</dbReference>
<protein>
    <recommendedName>
        <fullName evidence="2">histidine kinase</fullName>
        <ecNumber evidence="2">2.7.13.3</ecNumber>
    </recommendedName>
</protein>
<evidence type="ECO:0000313" key="5">
    <source>
        <dbReference type="EMBL" id="PWK48638.1"/>
    </source>
</evidence>
<dbReference type="PANTHER" id="PTHR43065:SF51">
    <property type="entry name" value="HISTIDINE KINASE"/>
    <property type="match status" value="1"/>
</dbReference>
<dbReference type="EMBL" id="QGGU01000009">
    <property type="protein sequence ID" value="PWK48638.1"/>
    <property type="molecule type" value="Genomic_DNA"/>
</dbReference>
<evidence type="ECO:0000313" key="6">
    <source>
        <dbReference type="Proteomes" id="UP000245790"/>
    </source>
</evidence>
<dbReference type="InterPro" id="IPR004358">
    <property type="entry name" value="Sig_transdc_His_kin-like_C"/>
</dbReference>
<evidence type="ECO:0000259" key="4">
    <source>
        <dbReference type="PROSITE" id="PS50109"/>
    </source>
</evidence>
<dbReference type="GO" id="GO:0000155">
    <property type="term" value="F:phosphorelay sensor kinase activity"/>
    <property type="evidence" value="ECO:0007669"/>
    <property type="project" value="InterPro"/>
</dbReference>
<dbReference type="InterPro" id="IPR005467">
    <property type="entry name" value="His_kinase_dom"/>
</dbReference>
<sequence>MSKLNPSSQKSLEQQSSRQRRSNYANQQAKLVLLAGLPGFFLTLIVLFISGASYYLIAFFGITLGLIIGFAAITGRQKADYQIHTLSNLIEAMIDGDYSLRGRKQSNPAFQHLLTLINQLADKLQQHKLKAEQSQQLFNMVIQQMDALVIATDEQGKIVILNDAAKKLIPNPHDLSNLDITAANTSSSDFFLSDLSLTDLSLSALTESNDDIIYINHKEYEGEYIVYRDRFISDGKSHSLFLLTRAEQLLRRKEREDWQNLIRVLSHELNSSLTPITSYASTMLRKIEREQTVNNRERFIEGLSVIKSRSESLGAFIASYSQLAHLPPANPVDVNWFKLLHKLTLLFPEVSFQFNIDKSIEQQTIPVDPQQFEQLIINLFKNAQEAMAHQKQPTIEIDASLDEKCLTLKINDTGMGLTNPDNLFVPFYTTKPSGSGIGLTLCRQIMLAHSGSIRLMNRTDKQGAIALLNFPVSQSN</sequence>
<keyword evidence="3" id="KW-0472">Membrane</keyword>
<dbReference type="InterPro" id="IPR003594">
    <property type="entry name" value="HATPase_dom"/>
</dbReference>
<dbReference type="OrthoDB" id="9806130at2"/>
<dbReference type="Pfam" id="PF02518">
    <property type="entry name" value="HATPase_c"/>
    <property type="match status" value="1"/>
</dbReference>
<dbReference type="SUPFAM" id="SSF47384">
    <property type="entry name" value="Homodimeric domain of signal transducing histidine kinase"/>
    <property type="match status" value="1"/>
</dbReference>
<feature type="domain" description="Histidine kinase" evidence="4">
    <location>
        <begin position="264"/>
        <end position="474"/>
    </location>
</feature>
<comment type="caution">
    <text evidence="5">The sequence shown here is derived from an EMBL/GenBank/DDBJ whole genome shotgun (WGS) entry which is preliminary data.</text>
</comment>
<dbReference type="PRINTS" id="PR00344">
    <property type="entry name" value="BCTRLSENSOR"/>
</dbReference>
<comment type="catalytic activity">
    <reaction evidence="1">
        <text>ATP + protein L-histidine = ADP + protein N-phospho-L-histidine.</text>
        <dbReference type="EC" id="2.7.13.3"/>
    </reaction>
</comment>
<evidence type="ECO:0000256" key="2">
    <source>
        <dbReference type="ARBA" id="ARBA00012438"/>
    </source>
</evidence>
<dbReference type="PANTHER" id="PTHR43065">
    <property type="entry name" value="SENSOR HISTIDINE KINASE"/>
    <property type="match status" value="1"/>
</dbReference>
<keyword evidence="3" id="KW-0812">Transmembrane</keyword>
<dbReference type="RefSeq" id="WP_109764300.1">
    <property type="nucleotide sequence ID" value="NZ_QGGU01000009.1"/>
</dbReference>
<dbReference type="InterPro" id="IPR036890">
    <property type="entry name" value="HATPase_C_sf"/>
</dbReference>
<dbReference type="SUPFAM" id="SSF55874">
    <property type="entry name" value="ATPase domain of HSP90 chaperone/DNA topoisomerase II/histidine kinase"/>
    <property type="match status" value="1"/>
</dbReference>
<dbReference type="EC" id="2.7.13.3" evidence="2"/>
<evidence type="ECO:0000256" key="3">
    <source>
        <dbReference type="SAM" id="Phobius"/>
    </source>
</evidence>
<dbReference type="AlphaFoldDB" id="A0A316FI91"/>
<feature type="transmembrane region" description="Helical" evidence="3">
    <location>
        <begin position="31"/>
        <end position="49"/>
    </location>
</feature>
<keyword evidence="5" id="KW-0418">Kinase</keyword>
<dbReference type="Proteomes" id="UP000245790">
    <property type="component" value="Unassembled WGS sequence"/>
</dbReference>
<gene>
    <name evidence="5" type="ORF">C8D97_109189</name>
</gene>
<proteinExistence type="predicted"/>
<keyword evidence="3" id="KW-1133">Transmembrane helix</keyword>
<dbReference type="SMART" id="SM00387">
    <property type="entry name" value="HATPase_c"/>
    <property type="match status" value="1"/>
</dbReference>
<dbReference type="InterPro" id="IPR036097">
    <property type="entry name" value="HisK_dim/P_sf"/>
</dbReference>
<feature type="transmembrane region" description="Helical" evidence="3">
    <location>
        <begin position="55"/>
        <end position="73"/>
    </location>
</feature>
<organism evidence="5 6">
    <name type="scientific">Pleionea mediterranea</name>
    <dbReference type="NCBI Taxonomy" id="523701"/>
    <lineage>
        <taxon>Bacteria</taxon>
        <taxon>Pseudomonadati</taxon>
        <taxon>Pseudomonadota</taxon>
        <taxon>Gammaproteobacteria</taxon>
        <taxon>Oceanospirillales</taxon>
        <taxon>Pleioneaceae</taxon>
        <taxon>Pleionea</taxon>
    </lineage>
</organism>
<name>A0A316FI91_9GAMM</name>
<reference evidence="5 6" key="1">
    <citation type="submission" date="2018-05" db="EMBL/GenBank/DDBJ databases">
        <title>Genomic Encyclopedia of Type Strains, Phase IV (KMG-IV): sequencing the most valuable type-strain genomes for metagenomic binning, comparative biology and taxonomic classification.</title>
        <authorList>
            <person name="Goeker M."/>
        </authorList>
    </citation>
    <scope>NUCLEOTIDE SEQUENCE [LARGE SCALE GENOMIC DNA]</scope>
    <source>
        <strain evidence="5 6">DSM 25350</strain>
    </source>
</reference>
<evidence type="ECO:0000256" key="1">
    <source>
        <dbReference type="ARBA" id="ARBA00000085"/>
    </source>
</evidence>
<dbReference type="PROSITE" id="PS50109">
    <property type="entry name" value="HIS_KIN"/>
    <property type="match status" value="1"/>
</dbReference>
<accession>A0A316FI91</accession>